<dbReference type="EMBL" id="CP119316">
    <property type="protein sequence ID" value="WEK46389.1"/>
    <property type="molecule type" value="Genomic_DNA"/>
</dbReference>
<reference evidence="1" key="1">
    <citation type="submission" date="2023-03" db="EMBL/GenBank/DDBJ databases">
        <title>Andean soil-derived lignocellulolytic bacterial consortium as a source of novel taxa and putative plastic-active enzymes.</title>
        <authorList>
            <person name="Diaz-Garcia L."/>
            <person name="Chuvochina M."/>
            <person name="Feuerriegel G."/>
            <person name="Bunk B."/>
            <person name="Sproer C."/>
            <person name="Streit W.R."/>
            <person name="Rodriguez L.M."/>
            <person name="Overmann J."/>
            <person name="Jimenez D.J."/>
        </authorList>
    </citation>
    <scope>NUCLEOTIDE SEQUENCE</scope>
    <source>
        <strain evidence="1">MAG 26</strain>
    </source>
</reference>
<name>A0AAJ6BMF5_9SPHN</name>
<evidence type="ECO:0000313" key="1">
    <source>
        <dbReference type="EMBL" id="WEK46389.1"/>
    </source>
</evidence>
<proteinExistence type="predicted"/>
<gene>
    <name evidence="1" type="ORF">P0Y56_15465</name>
</gene>
<sequence>MNRFGPIFADIRRQRMSRMRGFGHWKWHLDEVYVMINGEMH</sequence>
<dbReference type="Proteomes" id="UP001218362">
    <property type="component" value="Chromosome"/>
</dbReference>
<protein>
    <recommendedName>
        <fullName evidence="3">Transposase</fullName>
    </recommendedName>
</protein>
<dbReference type="AlphaFoldDB" id="A0AAJ6BMF5"/>
<dbReference type="KEGG" id="acob:P0Y56_15465"/>
<accession>A0AAJ6BMF5</accession>
<evidence type="ECO:0000313" key="2">
    <source>
        <dbReference type="Proteomes" id="UP001218362"/>
    </source>
</evidence>
<evidence type="ECO:0008006" key="3">
    <source>
        <dbReference type="Google" id="ProtNLM"/>
    </source>
</evidence>
<organism evidence="1 2">
    <name type="scientific">Candidatus Andeanibacterium colombiense</name>
    <dbReference type="NCBI Taxonomy" id="3121345"/>
    <lineage>
        <taxon>Bacteria</taxon>
        <taxon>Pseudomonadati</taxon>
        <taxon>Pseudomonadota</taxon>
        <taxon>Alphaproteobacteria</taxon>
        <taxon>Sphingomonadales</taxon>
        <taxon>Sphingomonadaceae</taxon>
        <taxon>Candidatus Andeanibacterium</taxon>
    </lineage>
</organism>